<feature type="region of interest" description="Disordered" evidence="6">
    <location>
        <begin position="69"/>
        <end position="99"/>
    </location>
</feature>
<dbReference type="GO" id="GO:0005634">
    <property type="term" value="C:nucleus"/>
    <property type="evidence" value="ECO:0007669"/>
    <property type="project" value="UniProtKB-SubCell"/>
</dbReference>
<name>A0A317X3T7_9EURO</name>
<dbReference type="AlphaFoldDB" id="A0A317X3T7"/>
<dbReference type="PANTHER" id="PTHR37534">
    <property type="entry name" value="TRANSCRIPTIONAL ACTIVATOR PROTEIN UGA3"/>
    <property type="match status" value="1"/>
</dbReference>
<comment type="caution">
    <text evidence="8">The sequence shown here is derived from an EMBL/GenBank/DDBJ whole genome shotgun (WGS) entry which is preliminary data.</text>
</comment>
<dbReference type="CDD" id="cd00067">
    <property type="entry name" value="GAL4"/>
    <property type="match status" value="1"/>
</dbReference>
<organism evidence="8 9">
    <name type="scientific">Aspergillus sclerotioniger CBS 115572</name>
    <dbReference type="NCBI Taxonomy" id="1450535"/>
    <lineage>
        <taxon>Eukaryota</taxon>
        <taxon>Fungi</taxon>
        <taxon>Dikarya</taxon>
        <taxon>Ascomycota</taxon>
        <taxon>Pezizomycotina</taxon>
        <taxon>Eurotiomycetes</taxon>
        <taxon>Eurotiomycetidae</taxon>
        <taxon>Eurotiales</taxon>
        <taxon>Aspergillaceae</taxon>
        <taxon>Aspergillus</taxon>
        <taxon>Aspergillus subgen. Circumdati</taxon>
    </lineage>
</organism>
<evidence type="ECO:0000256" key="1">
    <source>
        <dbReference type="ARBA" id="ARBA00004123"/>
    </source>
</evidence>
<dbReference type="GeneID" id="37111945"/>
<dbReference type="PROSITE" id="PS00463">
    <property type="entry name" value="ZN2_CY6_FUNGAL_1"/>
    <property type="match status" value="1"/>
</dbReference>
<dbReference type="InterPro" id="IPR021858">
    <property type="entry name" value="Fun_TF"/>
</dbReference>
<dbReference type="GO" id="GO:0008270">
    <property type="term" value="F:zinc ion binding"/>
    <property type="evidence" value="ECO:0007669"/>
    <property type="project" value="InterPro"/>
</dbReference>
<dbReference type="OrthoDB" id="187139at2759"/>
<evidence type="ECO:0000256" key="2">
    <source>
        <dbReference type="ARBA" id="ARBA00023015"/>
    </source>
</evidence>
<evidence type="ECO:0000256" key="4">
    <source>
        <dbReference type="ARBA" id="ARBA00023163"/>
    </source>
</evidence>
<dbReference type="SMART" id="SM00066">
    <property type="entry name" value="GAL4"/>
    <property type="match status" value="1"/>
</dbReference>
<evidence type="ECO:0000313" key="9">
    <source>
        <dbReference type="Proteomes" id="UP000246702"/>
    </source>
</evidence>
<dbReference type="Pfam" id="PF00172">
    <property type="entry name" value="Zn_clus"/>
    <property type="match status" value="1"/>
</dbReference>
<dbReference type="SUPFAM" id="SSF57701">
    <property type="entry name" value="Zn2/Cys6 DNA-binding domain"/>
    <property type="match status" value="1"/>
</dbReference>
<dbReference type="Gene3D" id="4.10.240.10">
    <property type="entry name" value="Zn(2)-C6 fungal-type DNA-binding domain"/>
    <property type="match status" value="1"/>
</dbReference>
<dbReference type="InterPro" id="IPR036864">
    <property type="entry name" value="Zn2-C6_fun-type_DNA-bd_sf"/>
</dbReference>
<dbReference type="GO" id="GO:0045944">
    <property type="term" value="P:positive regulation of transcription by RNA polymerase II"/>
    <property type="evidence" value="ECO:0007669"/>
    <property type="project" value="TreeGrafter"/>
</dbReference>
<accession>A0A317X3T7</accession>
<dbReference type="InterPro" id="IPR001138">
    <property type="entry name" value="Zn2Cys6_DnaBD"/>
</dbReference>
<keyword evidence="2" id="KW-0805">Transcription regulation</keyword>
<keyword evidence="3" id="KW-0238">DNA-binding</keyword>
<dbReference type="GO" id="GO:0000976">
    <property type="term" value="F:transcription cis-regulatory region binding"/>
    <property type="evidence" value="ECO:0007669"/>
    <property type="project" value="TreeGrafter"/>
</dbReference>
<evidence type="ECO:0000259" key="7">
    <source>
        <dbReference type="PROSITE" id="PS50048"/>
    </source>
</evidence>
<dbReference type="PROSITE" id="PS50048">
    <property type="entry name" value="ZN2_CY6_FUNGAL_2"/>
    <property type="match status" value="1"/>
</dbReference>
<reference evidence="8 9" key="1">
    <citation type="submission" date="2016-12" db="EMBL/GenBank/DDBJ databases">
        <title>The genomes of Aspergillus section Nigri reveals drivers in fungal speciation.</title>
        <authorList>
            <consortium name="DOE Joint Genome Institute"/>
            <person name="Vesth T.C."/>
            <person name="Nybo J."/>
            <person name="Theobald S."/>
            <person name="Brandl J."/>
            <person name="Frisvad J.C."/>
            <person name="Nielsen K.F."/>
            <person name="Lyhne E.K."/>
            <person name="Kogle M.E."/>
            <person name="Kuo A."/>
            <person name="Riley R."/>
            <person name="Clum A."/>
            <person name="Nolan M."/>
            <person name="Lipzen A."/>
            <person name="Salamov A."/>
            <person name="Henrissat B."/>
            <person name="Wiebenga A."/>
            <person name="De Vries R.P."/>
            <person name="Grigoriev I.V."/>
            <person name="Mortensen U.H."/>
            <person name="Andersen M.R."/>
            <person name="Baker S.E."/>
        </authorList>
    </citation>
    <scope>NUCLEOTIDE SEQUENCE [LARGE SCALE GENOMIC DNA]</scope>
    <source>
        <strain evidence="8 9">CBS 115572</strain>
    </source>
</reference>
<keyword evidence="9" id="KW-1185">Reference proteome</keyword>
<protein>
    <recommendedName>
        <fullName evidence="7">Zn(2)-C6 fungal-type domain-containing protein</fullName>
    </recommendedName>
</protein>
<dbReference type="PANTHER" id="PTHR37534:SF43">
    <property type="entry name" value="FINGER DOMAIN PROTEIN, PUTATIVE (AFU_ORTHOLOGUE AFUA_1G01850)-RELATED"/>
    <property type="match status" value="1"/>
</dbReference>
<feature type="region of interest" description="Disordered" evidence="6">
    <location>
        <begin position="120"/>
        <end position="148"/>
    </location>
</feature>
<comment type="subcellular location">
    <subcellularLocation>
        <location evidence="1">Nucleus</location>
    </subcellularLocation>
</comment>
<feature type="domain" description="Zn(2)-C6 fungal-type" evidence="7">
    <location>
        <begin position="20"/>
        <end position="50"/>
    </location>
</feature>
<dbReference type="EMBL" id="MSFK01000007">
    <property type="protein sequence ID" value="PWY93226.1"/>
    <property type="molecule type" value="Genomic_DNA"/>
</dbReference>
<dbReference type="Pfam" id="PF11951">
    <property type="entry name" value="Fungal_trans_2"/>
    <property type="match status" value="1"/>
</dbReference>
<feature type="compositionally biased region" description="Polar residues" evidence="6">
    <location>
        <begin position="120"/>
        <end position="129"/>
    </location>
</feature>
<proteinExistence type="predicted"/>
<evidence type="ECO:0000313" key="8">
    <source>
        <dbReference type="EMBL" id="PWY93226.1"/>
    </source>
</evidence>
<dbReference type="STRING" id="1450535.A0A317X3T7"/>
<evidence type="ECO:0000256" key="5">
    <source>
        <dbReference type="ARBA" id="ARBA00023242"/>
    </source>
</evidence>
<keyword evidence="5" id="KW-0539">Nucleus</keyword>
<dbReference type="Proteomes" id="UP000246702">
    <property type="component" value="Unassembled WGS sequence"/>
</dbReference>
<evidence type="ECO:0000256" key="6">
    <source>
        <dbReference type="SAM" id="MobiDB-lite"/>
    </source>
</evidence>
<gene>
    <name evidence="8" type="ORF">BO94DRAFT_512255</name>
</gene>
<sequence>MPRQPKSKSKASRNLRVKTGCLICRRRRKKCDENKPSCHGCLRNGFGCQWPLETGEGTRWVQCQRAHTQTQTPLQHPESPCQGALDEVSRPSPPVSLPTAREKTISHASVLLPIQHDTVPTTVSPSQLAENPPRSYTPPRQIEPSMAPTPRNIDESLPLDRSPGQFSEIPGDRSASIGLCASESTSDPWTPGFDADSFHIINYYLQNTAVDLANGSTPDNPFLYQMIPLAFSSELMLSLIVAQGVAHGKEKGDTTVSSSYHYHYVKSLNSLQRYIGQYVAGDTNNLLELTAGVLAMCMIEATRGDTQGTCFDHVLAARSLIHDLLSRRDIRIPSSLKYFLLECYIYVAASSSLLSSGRHKSQAWISKEVAEAGQELINIRYIGNLSGCWLALLLLIPRVVDFRRQYITCIASKGEPSVDLMVMFAELHAELVQWTPDPAATPDVALAGNIYHQAVIVFLLSAVTNGKNRFLSGPLDMTLEKHISQGLEYLAKLPLSARLNTNLCWPITVLGSCLDDPHQQDIIRNRLISNRNLLGFRNIASTASILEHIWTCSEDERGPWKTPCVMDANQLWITFA</sequence>
<keyword evidence="4" id="KW-0804">Transcription</keyword>
<dbReference type="RefSeq" id="XP_025469987.1">
    <property type="nucleotide sequence ID" value="XM_025609802.1"/>
</dbReference>
<dbReference type="GO" id="GO:0000981">
    <property type="term" value="F:DNA-binding transcription factor activity, RNA polymerase II-specific"/>
    <property type="evidence" value="ECO:0007669"/>
    <property type="project" value="InterPro"/>
</dbReference>
<evidence type="ECO:0000256" key="3">
    <source>
        <dbReference type="ARBA" id="ARBA00023125"/>
    </source>
</evidence>